<keyword evidence="1" id="KW-0732">Signal</keyword>
<keyword evidence="3" id="KW-1185">Reference proteome</keyword>
<organism evidence="2 3">
    <name type="scientific">Cyprinus carpio</name>
    <name type="common">Common carp</name>
    <dbReference type="NCBI Taxonomy" id="7962"/>
    <lineage>
        <taxon>Eukaryota</taxon>
        <taxon>Metazoa</taxon>
        <taxon>Chordata</taxon>
        <taxon>Craniata</taxon>
        <taxon>Vertebrata</taxon>
        <taxon>Euteleostomi</taxon>
        <taxon>Actinopterygii</taxon>
        <taxon>Neopterygii</taxon>
        <taxon>Teleostei</taxon>
        <taxon>Ostariophysi</taxon>
        <taxon>Cypriniformes</taxon>
        <taxon>Cyprinidae</taxon>
        <taxon>Cyprininae</taxon>
        <taxon>Cyprinus</taxon>
    </lineage>
</organism>
<dbReference type="InterPro" id="IPR036734">
    <property type="entry name" value="Neur_chan_lig-bd_sf"/>
</dbReference>
<name>A0A8C1LRB4_CYPCA</name>
<dbReference type="Gene3D" id="2.70.170.10">
    <property type="entry name" value="Neurotransmitter-gated ion-channel ligand-binding domain"/>
    <property type="match status" value="1"/>
</dbReference>
<reference evidence="2" key="1">
    <citation type="submission" date="2025-08" db="UniProtKB">
        <authorList>
            <consortium name="Ensembl"/>
        </authorList>
    </citation>
    <scope>IDENTIFICATION</scope>
</reference>
<evidence type="ECO:0000256" key="1">
    <source>
        <dbReference type="SAM" id="SignalP"/>
    </source>
</evidence>
<feature type="chain" id="PRO_5034449657" evidence="1">
    <location>
        <begin position="30"/>
        <end position="125"/>
    </location>
</feature>
<dbReference type="Proteomes" id="UP000694427">
    <property type="component" value="Unplaced"/>
</dbReference>
<dbReference type="GO" id="GO:0005230">
    <property type="term" value="F:extracellular ligand-gated monoatomic ion channel activity"/>
    <property type="evidence" value="ECO:0007669"/>
    <property type="project" value="InterPro"/>
</dbReference>
<dbReference type="GO" id="GO:0016020">
    <property type="term" value="C:membrane"/>
    <property type="evidence" value="ECO:0007669"/>
    <property type="project" value="InterPro"/>
</dbReference>
<dbReference type="AlphaFoldDB" id="A0A8C1LRB4"/>
<sequence length="125" mass="13435">PIKTVAMESIGKTPHILLLCPLIVAVACAQSIRDPSNMPVVKDTVDRLMKGYDIRLRPDFGGAPVAVGMNIDIASIDMVSEVNMAHQNEHVRGRTFPACDLGLIANLAQGERCPLKEKDGACGVR</sequence>
<feature type="signal peptide" evidence="1">
    <location>
        <begin position="1"/>
        <end position="29"/>
    </location>
</feature>
<evidence type="ECO:0000313" key="2">
    <source>
        <dbReference type="Ensembl" id="ENSCCRP00010066095.1"/>
    </source>
</evidence>
<accession>A0A8C1LRB4</accession>
<evidence type="ECO:0000313" key="3">
    <source>
        <dbReference type="Proteomes" id="UP000694427"/>
    </source>
</evidence>
<dbReference type="Ensembl" id="ENSCCRT00010072838.1">
    <property type="protein sequence ID" value="ENSCCRP00010066095.1"/>
    <property type="gene ID" value="ENSCCRG00010028416.1"/>
</dbReference>
<protein>
    <submittedName>
        <fullName evidence="2">Uncharacterized protein</fullName>
    </submittedName>
</protein>
<dbReference type="SUPFAM" id="SSF63712">
    <property type="entry name" value="Nicotinic receptor ligand binding domain-like"/>
    <property type="match status" value="1"/>
</dbReference>
<proteinExistence type="predicted"/>
<reference evidence="2" key="2">
    <citation type="submission" date="2025-09" db="UniProtKB">
        <authorList>
            <consortium name="Ensembl"/>
        </authorList>
    </citation>
    <scope>IDENTIFICATION</scope>
</reference>